<dbReference type="STRING" id="824.CGRAC_1648"/>
<organism evidence="4 5">
    <name type="scientific">Campylobacter gracilis RM3268</name>
    <dbReference type="NCBI Taxonomy" id="553220"/>
    <lineage>
        <taxon>Bacteria</taxon>
        <taxon>Pseudomonadati</taxon>
        <taxon>Campylobacterota</taxon>
        <taxon>Epsilonproteobacteria</taxon>
        <taxon>Campylobacterales</taxon>
        <taxon>Campylobacteraceae</taxon>
        <taxon>Campylobacter</taxon>
    </lineage>
</organism>
<feature type="transmembrane region" description="Helical" evidence="1">
    <location>
        <begin position="35"/>
        <end position="54"/>
    </location>
</feature>
<protein>
    <submittedName>
        <fullName evidence="4">YHS domain protein</fullName>
    </submittedName>
</protein>
<feature type="transmembrane region" description="Helical" evidence="1">
    <location>
        <begin position="82"/>
        <end position="103"/>
    </location>
</feature>
<dbReference type="RefSeq" id="WP_005869327.1">
    <property type="nucleotide sequence ID" value="NZ_ACYG01000007.1"/>
</dbReference>
<feature type="transmembrane region" description="Helical" evidence="1">
    <location>
        <begin position="123"/>
        <end position="140"/>
    </location>
</feature>
<dbReference type="Proteomes" id="UP000005709">
    <property type="component" value="Unassembled WGS sequence"/>
</dbReference>
<dbReference type="InterPro" id="IPR007029">
    <property type="entry name" value="YHS_dom"/>
</dbReference>
<feature type="transmembrane region" description="Helical" evidence="1">
    <location>
        <begin position="60"/>
        <end position="77"/>
    </location>
</feature>
<feature type="transmembrane region" description="Helical" evidence="1">
    <location>
        <begin position="152"/>
        <end position="173"/>
    </location>
</feature>
<sequence length="472" mass="52121">MTIFFYHVSLALFPLAFLSAYLGGRRFISVSFLPALLGATFGVLCFSAFARSASTDTGKIIFDALALLAMLALLLAFKLKRFYLTAAVIFALGCAYGFEYRFIGMNFKIFSGELLDSFSLTNLFMAVLGALALILFYFIYRSALARASRGARLASFVIVWAFAFIAKIGFLGLDLRQADAPKALAAKGFEGLSNAIGSSEFLSVIAKIIHYNNSYLTLALCLIAALIALLTAFRAPSRVPREAGIIKFREVKAGRFAIFRDFSLILSLGILISFLGLYYILVASKPPTIDEPKIIEPQGAEFVIDANIVKDGKLHRFAYVTDDGHKVRFFILNRFTDKFAPVAVFDACSICGDMGYIKKGDELICIACNVRIFLPSVGKLGGCNPIPLDYKLEGQNIVIALKTIEDGASYFSEIVDKKVIDPVSRKEILNTSKFSYLYYGRTYFFESEANANAFTAHPERYVDENGTLKELK</sequence>
<dbReference type="Pfam" id="PF04945">
    <property type="entry name" value="YHS"/>
    <property type="match status" value="1"/>
</dbReference>
<evidence type="ECO:0000313" key="5">
    <source>
        <dbReference type="Proteomes" id="UP000005709"/>
    </source>
</evidence>
<feature type="transmembrane region" description="Helical" evidence="1">
    <location>
        <begin position="6"/>
        <end position="23"/>
    </location>
</feature>
<keyword evidence="1" id="KW-1133">Transmembrane helix</keyword>
<keyword evidence="1" id="KW-0472">Membrane</keyword>
<evidence type="ECO:0000256" key="1">
    <source>
        <dbReference type="SAM" id="Phobius"/>
    </source>
</evidence>
<feature type="domain" description="YHS" evidence="2">
    <location>
        <begin position="419"/>
        <end position="463"/>
    </location>
</feature>
<name>C8PED0_9BACT</name>
<dbReference type="EMBL" id="ACYG01000007">
    <property type="protein sequence ID" value="EEV18816.1"/>
    <property type="molecule type" value="Genomic_DNA"/>
</dbReference>
<dbReference type="AlphaFoldDB" id="C8PED0"/>
<feature type="transmembrane region" description="Helical" evidence="1">
    <location>
        <begin position="215"/>
        <end position="236"/>
    </location>
</feature>
<comment type="caution">
    <text evidence="4">The sequence shown here is derived from an EMBL/GenBank/DDBJ whole genome shotgun (WGS) entry which is preliminary data.</text>
</comment>
<evidence type="ECO:0000259" key="2">
    <source>
        <dbReference type="Pfam" id="PF04945"/>
    </source>
</evidence>
<dbReference type="InterPro" id="IPR018758">
    <property type="entry name" value="FtrD-like"/>
</dbReference>
<reference evidence="4 5" key="1">
    <citation type="submission" date="2009-07" db="EMBL/GenBank/DDBJ databases">
        <authorList>
            <person name="Madupu R."/>
            <person name="Sebastian Y."/>
            <person name="Durkin A.S."/>
            <person name="Torralba M."/>
            <person name="Methe B."/>
            <person name="Sutton G.G."/>
            <person name="Strausberg R.L."/>
            <person name="Nelson K.E."/>
        </authorList>
    </citation>
    <scope>NUCLEOTIDE SEQUENCE [LARGE SCALE GENOMIC DNA]</scope>
    <source>
        <strain evidence="4 5">RM3268</strain>
    </source>
</reference>
<keyword evidence="5" id="KW-1185">Reference proteome</keyword>
<dbReference type="OrthoDB" id="9792533at2"/>
<dbReference type="eggNOG" id="COG4393">
    <property type="taxonomic scope" value="Bacteria"/>
</dbReference>
<feature type="transmembrane region" description="Helical" evidence="1">
    <location>
        <begin position="257"/>
        <end position="281"/>
    </location>
</feature>
<keyword evidence="1" id="KW-0812">Transmembrane</keyword>
<accession>C8PED0</accession>
<dbReference type="Pfam" id="PF10080">
    <property type="entry name" value="FtrD-like"/>
    <property type="match status" value="1"/>
</dbReference>
<evidence type="ECO:0000259" key="3">
    <source>
        <dbReference type="Pfam" id="PF10080"/>
    </source>
</evidence>
<evidence type="ECO:0000313" key="4">
    <source>
        <dbReference type="EMBL" id="EEV18816.1"/>
    </source>
</evidence>
<gene>
    <name evidence="4" type="ORF">CAMGR0001_1831</name>
</gene>
<proteinExistence type="predicted"/>
<feature type="domain" description="Membrane iron-sulfur containing protein FtrD-like" evidence="3">
    <location>
        <begin position="309"/>
        <end position="411"/>
    </location>
</feature>